<dbReference type="EMBL" id="KV453913">
    <property type="protein sequence ID" value="ODV78816.1"/>
    <property type="molecule type" value="Genomic_DNA"/>
</dbReference>
<sequence length="1485" mass="169855">MAYKKVGPPPKNLPPLPRLKIRRPTVAKSTNQCFVLMSSLLNCWASNGEGALQCSSFEHDLKSCMEVHKPDQERWSTINYHAGRLYPKLRGKSVSTDVDDTVLSNGSTKSQLNPRQMWESTLQPPSISNSKAPAKKLDADLLTQALKNPIGFPFNDRINRIVAIYKDYRCLPAASKIGLVDLETQYRMEKDGRWMEFEYQLLVDSYIYREIPSLHQAKAWKKKMASVHPNVVIPYLNIVTVPRKEYCHFRITQSCNNIHHLESSIKAYMKNQFQSKKKLRTLLEEDLAFTSTRLTRAIPGTNDWADLTQKKGDLKSEIRDTAKWTHFFNVGFNTPEVNILNNTVKFGVIPLNDDAKEFDEEAKWIKQQYANAIIPVVDEKGDSVEDLPYRLEYEEPRVNYMIVKFDIWNQISRMWKDVLIDKHFFQSEEEPVIIAAEQITSSHSAFLQASECSVDRDLVPLLPFVIDGALDEKSQKLKFFINSMVIDPTFEGPDRRNTLAPEYAKLAKPVITDVDPSTNRYTTFHIEIDFMGKTFINENRRFCDMVLVKDTEAFENGPRFHPPTPVVNTSDERPTLTRGMYPSGFSQNRTYQSGSASKNRNHRRYLLDYTSDSDVDGEGTEIDVNQPSGPANLANSNASIEYIFDELDGVLEHCPLYDGDSIVMYYEADISRHFHRLGSYTVKFSVVSNDKDSQMIGCSRVYVTPVQTDTISSALIIGIVVLLVVTGFVNAFTMVYSSYQESSNPCLFQASTICNENLLKQLDATVPRIILYLQFALFIGGLDLQYPGFYQPLIGEIRWCALLGYNIINSSKGKKGVRLDNIYRTFNLGGLKRLTILSTDLSDHYSWANFILCFVIWLFVQCALIQLLLGLKKMVDILIKKFNKNKTKESLLNDHADFDFTILKSICFMLGHVLESFLVLFALPFLVLTTSVFYNSANVYGRHFYPNLRALETNAFSVTTPYLTMFEPYLLYYETKNSNRTLGDIGGSLFNLTDENTNMTMALLVSNYNSVPIPVTVFASLLFALWLGLASYFIFNYLISFKKWGIIANKKVSRLYTSIKTVMLWGFVYQTYHPGRLYFIISTTLSLVCKLLVIGCLQNSGLFQVAILIILEFLEVASLFIIRPNYVSLRRVSAVWILPVARLLVTILCITYVKELGLSESVRTYVAYSQFLIHVVVALVFIIQLCYCFVITILSIIKTNRARKQYAKYSYKNGKPNTLDDYQKEFEYQPVQIPITPVVATPLPDMSLKDEKYNQFAYSQAGKKYGGGVFQEHEDDEDDEDLYYRSTSHNNTDKSCLPGATTISQTNEVDEHEMASIGATSDTQSFRRLQYFSNLRKQKNDYRVREGDYIYTKYFVDDSIDPEIKALWDSRQNRNKNINRQYQMHAGGQHPDMPYKKPESDPGFLTNLITVLKPKPKEKGFHVSRPRQLIVKKLSEVHQSETESESNEMADTSEDSSYLQLHESKIESDMRCSKTLSSGSEQHEE</sequence>
<evidence type="ECO:0000313" key="4">
    <source>
        <dbReference type="EMBL" id="ODV78816.1"/>
    </source>
</evidence>
<dbReference type="OrthoDB" id="5312224at2759"/>
<feature type="transmembrane region" description="Helical" evidence="2">
    <location>
        <begin position="913"/>
        <end position="934"/>
    </location>
</feature>
<feature type="region of interest" description="Disordered" evidence="1">
    <location>
        <begin position="1435"/>
        <end position="1485"/>
    </location>
</feature>
<feature type="domain" description="TRP C-terminal" evidence="3">
    <location>
        <begin position="828"/>
        <end position="1204"/>
    </location>
</feature>
<feature type="compositionally biased region" description="Polar residues" evidence="1">
    <location>
        <begin position="1474"/>
        <end position="1485"/>
    </location>
</feature>
<feature type="transmembrane region" description="Helical" evidence="2">
    <location>
        <begin position="1011"/>
        <end position="1035"/>
    </location>
</feature>
<dbReference type="STRING" id="984487.A0A1E4SH50"/>
<dbReference type="GO" id="GO:0016020">
    <property type="term" value="C:membrane"/>
    <property type="evidence" value="ECO:0007669"/>
    <property type="project" value="TreeGrafter"/>
</dbReference>
<evidence type="ECO:0000256" key="2">
    <source>
        <dbReference type="SAM" id="Phobius"/>
    </source>
</evidence>
<dbReference type="GO" id="GO:0055085">
    <property type="term" value="P:transmembrane transport"/>
    <property type="evidence" value="ECO:0007669"/>
    <property type="project" value="TreeGrafter"/>
</dbReference>
<protein>
    <submittedName>
        <fullName evidence="4">TRP-domain-containing protein</fullName>
    </submittedName>
</protein>
<organism evidence="4 5">
    <name type="scientific">Suhomyces tanzawaensis NRRL Y-17324</name>
    <dbReference type="NCBI Taxonomy" id="984487"/>
    <lineage>
        <taxon>Eukaryota</taxon>
        <taxon>Fungi</taxon>
        <taxon>Dikarya</taxon>
        <taxon>Ascomycota</taxon>
        <taxon>Saccharomycotina</taxon>
        <taxon>Pichiomycetes</taxon>
        <taxon>Debaryomycetaceae</taxon>
        <taxon>Suhomyces</taxon>
    </lineage>
</organism>
<accession>A0A1E4SH50</accession>
<dbReference type="InterPro" id="IPR010308">
    <property type="entry name" value="TRP_C"/>
</dbReference>
<feature type="transmembrane region" description="Helical" evidence="2">
    <location>
        <begin position="847"/>
        <end position="871"/>
    </location>
</feature>
<reference evidence="5" key="1">
    <citation type="submission" date="2016-05" db="EMBL/GenBank/DDBJ databases">
        <title>Comparative genomics of biotechnologically important yeasts.</title>
        <authorList>
            <consortium name="DOE Joint Genome Institute"/>
            <person name="Riley R."/>
            <person name="Haridas S."/>
            <person name="Wolfe K.H."/>
            <person name="Lopes M.R."/>
            <person name="Hittinger C.T."/>
            <person name="Goker M."/>
            <person name="Salamov A."/>
            <person name="Wisecaver J."/>
            <person name="Long T.M."/>
            <person name="Aerts A.L."/>
            <person name="Barry K."/>
            <person name="Choi C."/>
            <person name="Clum A."/>
            <person name="Coughlan A.Y."/>
            <person name="Deshpande S."/>
            <person name="Douglass A.P."/>
            <person name="Hanson S.J."/>
            <person name="Klenk H.-P."/>
            <person name="Labutti K."/>
            <person name="Lapidus A."/>
            <person name="Lindquist E."/>
            <person name="Lipzen A."/>
            <person name="Meier-Kolthoff J.P."/>
            <person name="Ohm R.A."/>
            <person name="Otillar R.P."/>
            <person name="Pangilinan J."/>
            <person name="Peng Y."/>
            <person name="Rokas A."/>
            <person name="Rosa C.A."/>
            <person name="Scheuner C."/>
            <person name="Sibirny A.A."/>
            <person name="Slot J.C."/>
            <person name="Stielow J.B."/>
            <person name="Sun H."/>
            <person name="Kurtzman C.P."/>
            <person name="Blackwell M."/>
            <person name="Grigoriev I.V."/>
            <person name="Jeffries T.W."/>
        </authorList>
    </citation>
    <scope>NUCLEOTIDE SEQUENCE [LARGE SCALE GENOMIC DNA]</scope>
    <source>
        <strain evidence="5">NRRL Y-17324</strain>
    </source>
</reference>
<proteinExistence type="predicted"/>
<keyword evidence="2" id="KW-1133">Transmembrane helix</keyword>
<keyword evidence="2" id="KW-0472">Membrane</keyword>
<dbReference type="Pfam" id="PF06011">
    <property type="entry name" value="TRP"/>
    <property type="match status" value="1"/>
</dbReference>
<dbReference type="InterPro" id="IPR040241">
    <property type="entry name" value="TRP_Flc/Pkd2-like"/>
</dbReference>
<dbReference type="PANTHER" id="PTHR31145:SF6">
    <property type="entry name" value="INTEGRAL MEMBRANE PROTEIN (AFU_ORTHOLOGUE AFUA_7G01610)"/>
    <property type="match status" value="1"/>
</dbReference>
<feature type="transmembrane region" description="Helical" evidence="2">
    <location>
        <begin position="769"/>
        <end position="786"/>
    </location>
</feature>
<evidence type="ECO:0000256" key="1">
    <source>
        <dbReference type="SAM" id="MobiDB-lite"/>
    </source>
</evidence>
<feature type="compositionally biased region" description="Acidic residues" evidence="1">
    <location>
        <begin position="1442"/>
        <end position="1454"/>
    </location>
</feature>
<dbReference type="PANTHER" id="PTHR31145">
    <property type="entry name" value="INTEGRAL MEMBRANE PROTEIN (AFU_ORTHOLOGUE AFUA_7G01610)"/>
    <property type="match status" value="1"/>
</dbReference>
<feature type="transmembrane region" description="Helical" evidence="2">
    <location>
        <begin position="1134"/>
        <end position="1153"/>
    </location>
</feature>
<feature type="compositionally biased region" description="Basic and acidic residues" evidence="1">
    <location>
        <begin position="1462"/>
        <end position="1472"/>
    </location>
</feature>
<keyword evidence="5" id="KW-1185">Reference proteome</keyword>
<evidence type="ECO:0000259" key="3">
    <source>
        <dbReference type="Pfam" id="PF06011"/>
    </source>
</evidence>
<feature type="transmembrane region" description="Helical" evidence="2">
    <location>
        <begin position="1101"/>
        <end position="1122"/>
    </location>
</feature>
<feature type="transmembrane region" description="Helical" evidence="2">
    <location>
        <begin position="714"/>
        <end position="736"/>
    </location>
</feature>
<gene>
    <name evidence="4" type="ORF">CANTADRAFT_7147</name>
</gene>
<keyword evidence="2" id="KW-0812">Transmembrane</keyword>
<evidence type="ECO:0000313" key="5">
    <source>
        <dbReference type="Proteomes" id="UP000094285"/>
    </source>
</evidence>
<dbReference type="RefSeq" id="XP_020063938.1">
    <property type="nucleotide sequence ID" value="XM_020211070.1"/>
</dbReference>
<name>A0A1E4SH50_9ASCO</name>
<feature type="transmembrane region" description="Helical" evidence="2">
    <location>
        <begin position="1173"/>
        <end position="1197"/>
    </location>
</feature>
<dbReference type="Proteomes" id="UP000094285">
    <property type="component" value="Unassembled WGS sequence"/>
</dbReference>
<dbReference type="GeneID" id="30985206"/>